<feature type="region of interest" description="Disordered" evidence="1">
    <location>
        <begin position="467"/>
        <end position="491"/>
    </location>
</feature>
<name>A0A841ABG2_9MICO</name>
<sequence>MSAGDLYSLDVDEPTALTPMLSDGFEDWSKQVASTGFCSRPVRLFGQARTFDRRSGQHLSTFDSRNLPDSVLYVRCGNRRASRCPSCSHEYQGDMWHLLSAGVSGGDKGVPESVSTHPLVFLTLTAPSFGTVHSSTRPGAQPRPCTVNAAPGLCEHGRPRRCTEHHDADDSRVGQALCPDCYDYEGQAIWQWHCPELWRRFTIRLRRLVAAHLGMSEKASRDLLRVQFAKVGEYQKRGAIHLHALVRLDGAPSDDDPYPSPAVDVPASWLAERCLEAARDIEIDAAPVDAYDSARVLRFGRQVDARPVQRHSEDDGDVSPEMVSAYLAKYATKAAGDVAVDGTPNRHLKQLRETCLELCGRALLHEGFSSPYALLGKWADALGFRGHFASKSRRFSTTLGTLRDARRKYHRDREQLETHEDPSSADEPLDVAEHIVVLNEFRFVGQGWLTPGDAELARSAADAAREWKDARRTARQPHEKGKNHGQALLHR</sequence>
<dbReference type="InterPro" id="IPR046828">
    <property type="entry name" value="RepSA"/>
</dbReference>
<dbReference type="EMBL" id="JACHLZ010000001">
    <property type="protein sequence ID" value="MBB5830534.1"/>
    <property type="molecule type" value="Genomic_DNA"/>
</dbReference>
<reference evidence="2 3" key="1">
    <citation type="submission" date="2020-08" db="EMBL/GenBank/DDBJ databases">
        <title>Sequencing the genomes of 1000 actinobacteria strains.</title>
        <authorList>
            <person name="Klenk H.-P."/>
        </authorList>
    </citation>
    <scope>NUCLEOTIDE SEQUENCE [LARGE SCALE GENOMIC DNA]</scope>
    <source>
        <strain evidence="2 3">DSM 28796</strain>
    </source>
</reference>
<evidence type="ECO:0008006" key="4">
    <source>
        <dbReference type="Google" id="ProtNLM"/>
    </source>
</evidence>
<evidence type="ECO:0000256" key="1">
    <source>
        <dbReference type="SAM" id="MobiDB-lite"/>
    </source>
</evidence>
<organism evidence="2 3">
    <name type="scientific">Brachybacterium aquaticum</name>
    <dbReference type="NCBI Taxonomy" id="1432564"/>
    <lineage>
        <taxon>Bacteria</taxon>
        <taxon>Bacillati</taxon>
        <taxon>Actinomycetota</taxon>
        <taxon>Actinomycetes</taxon>
        <taxon>Micrococcales</taxon>
        <taxon>Dermabacteraceae</taxon>
        <taxon>Brachybacterium</taxon>
    </lineage>
</organism>
<accession>A0A841ABG2</accession>
<comment type="caution">
    <text evidence="2">The sequence shown here is derived from an EMBL/GenBank/DDBJ whole genome shotgun (WGS) entry which is preliminary data.</text>
</comment>
<dbReference type="RefSeq" id="WP_184324143.1">
    <property type="nucleotide sequence ID" value="NZ_JACHLZ010000001.1"/>
</dbReference>
<feature type="region of interest" description="Disordered" evidence="1">
    <location>
        <begin position="406"/>
        <end position="428"/>
    </location>
</feature>
<feature type="compositionally biased region" description="Basic and acidic residues" evidence="1">
    <location>
        <begin position="411"/>
        <end position="422"/>
    </location>
</feature>
<dbReference type="Proteomes" id="UP000588158">
    <property type="component" value="Unassembled WGS sequence"/>
</dbReference>
<keyword evidence="3" id="KW-1185">Reference proteome</keyword>
<gene>
    <name evidence="2" type="ORF">HNR70_000347</name>
</gene>
<proteinExistence type="predicted"/>
<evidence type="ECO:0000313" key="2">
    <source>
        <dbReference type="EMBL" id="MBB5830534.1"/>
    </source>
</evidence>
<feature type="compositionally biased region" description="Basic and acidic residues" evidence="1">
    <location>
        <begin position="467"/>
        <end position="482"/>
    </location>
</feature>
<evidence type="ECO:0000313" key="3">
    <source>
        <dbReference type="Proteomes" id="UP000588158"/>
    </source>
</evidence>
<dbReference type="Pfam" id="PF20199">
    <property type="entry name" value="RepSA"/>
    <property type="match status" value="1"/>
</dbReference>
<protein>
    <recommendedName>
        <fullName evidence="4">Replication initiation protein</fullName>
    </recommendedName>
</protein>
<dbReference type="AlphaFoldDB" id="A0A841ABG2"/>